<accession>A0A1B6DG11</accession>
<feature type="compositionally biased region" description="Acidic residues" evidence="1">
    <location>
        <begin position="26"/>
        <end position="35"/>
    </location>
</feature>
<protein>
    <submittedName>
        <fullName evidence="2">Uncharacterized protein</fullName>
    </submittedName>
</protein>
<evidence type="ECO:0000256" key="1">
    <source>
        <dbReference type="SAM" id="MobiDB-lite"/>
    </source>
</evidence>
<sequence>IETDDEFFKGKLPFEQSISKTSREDSTEEDEYDASDNEYVSAAKELRARAWKDNRYELKFIEINGEPRPLVVTPDLIHKKGPIENSLSGIKFLEIPTITTCLTDTEYLDSDSDIDLKSKKLQ</sequence>
<gene>
    <name evidence="2" type="ORF">g.36755</name>
</gene>
<dbReference type="EMBL" id="GEDC01012718">
    <property type="protein sequence ID" value="JAS24580.1"/>
    <property type="molecule type" value="Transcribed_RNA"/>
</dbReference>
<dbReference type="AlphaFoldDB" id="A0A1B6DG11"/>
<feature type="non-terminal residue" evidence="2">
    <location>
        <position position="122"/>
    </location>
</feature>
<reference evidence="2" key="1">
    <citation type="submission" date="2015-12" db="EMBL/GenBank/DDBJ databases">
        <title>De novo transcriptome assembly of four potential Pierce s Disease insect vectors from Arizona vineyards.</title>
        <authorList>
            <person name="Tassone E.E."/>
        </authorList>
    </citation>
    <scope>NUCLEOTIDE SEQUENCE</scope>
</reference>
<organism evidence="2">
    <name type="scientific">Clastoptera arizonana</name>
    <name type="common">Arizona spittle bug</name>
    <dbReference type="NCBI Taxonomy" id="38151"/>
    <lineage>
        <taxon>Eukaryota</taxon>
        <taxon>Metazoa</taxon>
        <taxon>Ecdysozoa</taxon>
        <taxon>Arthropoda</taxon>
        <taxon>Hexapoda</taxon>
        <taxon>Insecta</taxon>
        <taxon>Pterygota</taxon>
        <taxon>Neoptera</taxon>
        <taxon>Paraneoptera</taxon>
        <taxon>Hemiptera</taxon>
        <taxon>Auchenorrhyncha</taxon>
        <taxon>Cercopoidea</taxon>
        <taxon>Clastopteridae</taxon>
        <taxon>Clastoptera</taxon>
    </lineage>
</organism>
<feature type="region of interest" description="Disordered" evidence="1">
    <location>
        <begin position="15"/>
        <end position="35"/>
    </location>
</feature>
<evidence type="ECO:0000313" key="2">
    <source>
        <dbReference type="EMBL" id="JAS24580.1"/>
    </source>
</evidence>
<feature type="non-terminal residue" evidence="2">
    <location>
        <position position="1"/>
    </location>
</feature>
<name>A0A1B6DG11_9HEMI</name>
<proteinExistence type="predicted"/>